<keyword evidence="2" id="KW-1185">Reference proteome</keyword>
<sequence>MPVDTLPCFRIYEKGYVAALSQLRQYYSHITLPKTTLETQNDVVQKITPSELKGAIQRIPSAKAYDGDGFPIEFYKTFC</sequence>
<dbReference type="AlphaFoldDB" id="A0AAV7V246"/>
<proteinExistence type="predicted"/>
<gene>
    <name evidence="1" type="ORF">NDU88_003563</name>
</gene>
<evidence type="ECO:0000313" key="2">
    <source>
        <dbReference type="Proteomes" id="UP001066276"/>
    </source>
</evidence>
<dbReference type="Proteomes" id="UP001066276">
    <property type="component" value="Chromosome 2_2"/>
</dbReference>
<comment type="caution">
    <text evidence="1">The sequence shown here is derived from an EMBL/GenBank/DDBJ whole genome shotgun (WGS) entry which is preliminary data.</text>
</comment>
<protein>
    <submittedName>
        <fullName evidence="1">Uncharacterized protein</fullName>
    </submittedName>
</protein>
<evidence type="ECO:0000313" key="1">
    <source>
        <dbReference type="EMBL" id="KAJ1194274.1"/>
    </source>
</evidence>
<organism evidence="1 2">
    <name type="scientific">Pleurodeles waltl</name>
    <name type="common">Iberian ribbed newt</name>
    <dbReference type="NCBI Taxonomy" id="8319"/>
    <lineage>
        <taxon>Eukaryota</taxon>
        <taxon>Metazoa</taxon>
        <taxon>Chordata</taxon>
        <taxon>Craniata</taxon>
        <taxon>Vertebrata</taxon>
        <taxon>Euteleostomi</taxon>
        <taxon>Amphibia</taxon>
        <taxon>Batrachia</taxon>
        <taxon>Caudata</taxon>
        <taxon>Salamandroidea</taxon>
        <taxon>Salamandridae</taxon>
        <taxon>Pleurodelinae</taxon>
        <taxon>Pleurodeles</taxon>
    </lineage>
</organism>
<dbReference type="EMBL" id="JANPWB010000004">
    <property type="protein sequence ID" value="KAJ1194274.1"/>
    <property type="molecule type" value="Genomic_DNA"/>
</dbReference>
<reference evidence="1" key="1">
    <citation type="journal article" date="2022" name="bioRxiv">
        <title>Sequencing and chromosome-scale assembly of the giantPleurodeles waltlgenome.</title>
        <authorList>
            <person name="Brown T."/>
            <person name="Elewa A."/>
            <person name="Iarovenko S."/>
            <person name="Subramanian E."/>
            <person name="Araus A.J."/>
            <person name="Petzold A."/>
            <person name="Susuki M."/>
            <person name="Suzuki K.-i.T."/>
            <person name="Hayashi T."/>
            <person name="Toyoda A."/>
            <person name="Oliveira C."/>
            <person name="Osipova E."/>
            <person name="Leigh N.D."/>
            <person name="Simon A."/>
            <person name="Yun M.H."/>
        </authorList>
    </citation>
    <scope>NUCLEOTIDE SEQUENCE</scope>
    <source>
        <strain evidence="1">20211129_DDA</strain>
        <tissue evidence="1">Liver</tissue>
    </source>
</reference>
<accession>A0AAV7V246</accession>
<name>A0AAV7V246_PLEWA</name>